<dbReference type="RefSeq" id="WP_369455971.1">
    <property type="nucleotide sequence ID" value="NZ_JBGCUO010000001.1"/>
</dbReference>
<dbReference type="InterPro" id="IPR024079">
    <property type="entry name" value="MetalloPept_cat_dom_sf"/>
</dbReference>
<sequence>MWSRWLENRRMRRYRFERSDWERCVAWWPPAAAVSGPLREQWFDLVKRFLLRKSIVGGAGFEVTDDMRWTVASMATLPVLGRGLQLYRGWEVVVLYETQFCSDLEHEDEHGVVHRDEEWRSGEAWEQGPVILSWEDVQGASSMPPYNVVIHEMAHKIDLLTGSANGAPPLPVGVSAQHWQQVMAAAMAELAQWERDGDTGWLDPYALEHPAEFFAVLAEVFFEAPQALAQQWPQVYTALAGCFRLHWQQDRWEVAA</sequence>
<dbReference type="Pfam" id="PF06167">
    <property type="entry name" value="Peptidase_M90"/>
    <property type="match status" value="1"/>
</dbReference>
<dbReference type="Proteomes" id="UP001562065">
    <property type="component" value="Unassembled WGS sequence"/>
</dbReference>
<reference evidence="1 2" key="1">
    <citation type="submission" date="2024-07" db="EMBL/GenBank/DDBJ databases">
        <authorList>
            <person name="Ren Q."/>
        </authorList>
    </citation>
    <scope>NUCLEOTIDE SEQUENCE [LARGE SCALE GENOMIC DNA]</scope>
    <source>
        <strain evidence="1 2">REN37</strain>
    </source>
</reference>
<keyword evidence="2" id="KW-1185">Reference proteome</keyword>
<evidence type="ECO:0000313" key="1">
    <source>
        <dbReference type="EMBL" id="MEY1662742.1"/>
    </source>
</evidence>
<name>A0ABV4AK03_9GAMM</name>
<dbReference type="Gene3D" id="3.40.390.10">
    <property type="entry name" value="Collagenase (Catalytic Domain)"/>
    <property type="match status" value="1"/>
</dbReference>
<dbReference type="InterPro" id="IPR010384">
    <property type="entry name" value="MtfA_fam"/>
</dbReference>
<dbReference type="InterPro" id="IPR042252">
    <property type="entry name" value="MtfA_N"/>
</dbReference>
<protein>
    <submittedName>
        <fullName evidence="1">Zinc-dependent peptidase</fullName>
    </submittedName>
</protein>
<evidence type="ECO:0000313" key="2">
    <source>
        <dbReference type="Proteomes" id="UP001562065"/>
    </source>
</evidence>
<proteinExistence type="predicted"/>
<organism evidence="1 2">
    <name type="scientific">Isoalcanivorax beigongshangi</name>
    <dbReference type="NCBI Taxonomy" id="3238810"/>
    <lineage>
        <taxon>Bacteria</taxon>
        <taxon>Pseudomonadati</taxon>
        <taxon>Pseudomonadota</taxon>
        <taxon>Gammaproteobacteria</taxon>
        <taxon>Oceanospirillales</taxon>
        <taxon>Alcanivoracaceae</taxon>
        <taxon>Isoalcanivorax</taxon>
    </lineage>
</organism>
<dbReference type="Gene3D" id="1.10.472.150">
    <property type="entry name" value="Glucose-regulated metallo-peptidase M90, N-terminal domain"/>
    <property type="match status" value="1"/>
</dbReference>
<comment type="caution">
    <text evidence="1">The sequence shown here is derived from an EMBL/GenBank/DDBJ whole genome shotgun (WGS) entry which is preliminary data.</text>
</comment>
<dbReference type="PANTHER" id="PTHR30164:SF2">
    <property type="entry name" value="PROTEIN MTFA"/>
    <property type="match status" value="1"/>
</dbReference>
<dbReference type="EMBL" id="JBGCUO010000001">
    <property type="protein sequence ID" value="MEY1662742.1"/>
    <property type="molecule type" value="Genomic_DNA"/>
</dbReference>
<dbReference type="CDD" id="cd20169">
    <property type="entry name" value="Peptidase_M90_mtfA"/>
    <property type="match status" value="1"/>
</dbReference>
<gene>
    <name evidence="1" type="ORF">AB5I84_11330</name>
</gene>
<dbReference type="SUPFAM" id="SSF55486">
    <property type="entry name" value="Metalloproteases ('zincins'), catalytic domain"/>
    <property type="match status" value="1"/>
</dbReference>
<accession>A0ABV4AK03</accession>
<dbReference type="PANTHER" id="PTHR30164">
    <property type="entry name" value="MTFA PEPTIDASE"/>
    <property type="match status" value="1"/>
</dbReference>